<feature type="compositionally biased region" description="Low complexity" evidence="1">
    <location>
        <begin position="265"/>
        <end position="278"/>
    </location>
</feature>
<feature type="region of interest" description="Disordered" evidence="1">
    <location>
        <begin position="204"/>
        <end position="278"/>
    </location>
</feature>
<gene>
    <name evidence="3" type="ORF">NL394_10805</name>
</gene>
<reference evidence="3" key="1">
    <citation type="submission" date="2022-07" db="EMBL/GenBank/DDBJ databases">
        <authorList>
            <person name="Wu T."/>
        </authorList>
    </citation>
    <scope>NUCLEOTIDE SEQUENCE</scope>
    <source>
        <strain evidence="3">SD-1</strain>
    </source>
</reference>
<proteinExistence type="predicted"/>
<dbReference type="EMBL" id="CP101185">
    <property type="protein sequence ID" value="UYV99655.1"/>
    <property type="molecule type" value="Genomic_DNA"/>
</dbReference>
<accession>A0AAX3ENX9</accession>
<evidence type="ECO:0000313" key="3">
    <source>
        <dbReference type="EMBL" id="UYV99655.1"/>
    </source>
</evidence>
<evidence type="ECO:0000256" key="2">
    <source>
        <dbReference type="SAM" id="Phobius"/>
    </source>
</evidence>
<keyword evidence="4" id="KW-1185">Reference proteome</keyword>
<keyword evidence="2" id="KW-0812">Transmembrane</keyword>
<dbReference type="PROSITE" id="PS51257">
    <property type="entry name" value="PROKAR_LIPOPROTEIN"/>
    <property type="match status" value="1"/>
</dbReference>
<dbReference type="Proteomes" id="UP001163293">
    <property type="component" value="Chromosome"/>
</dbReference>
<organism evidence="3 4">
    <name type="scientific">Paenarthrobacter ureafaciens</name>
    <dbReference type="NCBI Taxonomy" id="37931"/>
    <lineage>
        <taxon>Bacteria</taxon>
        <taxon>Bacillati</taxon>
        <taxon>Actinomycetota</taxon>
        <taxon>Actinomycetes</taxon>
        <taxon>Micrococcales</taxon>
        <taxon>Micrococcaceae</taxon>
        <taxon>Paenarthrobacter</taxon>
    </lineage>
</organism>
<feature type="compositionally biased region" description="Basic residues" evidence="1">
    <location>
        <begin position="217"/>
        <end position="227"/>
    </location>
</feature>
<keyword evidence="2" id="KW-1133">Transmembrane helix</keyword>
<feature type="transmembrane region" description="Helical" evidence="2">
    <location>
        <begin position="172"/>
        <end position="196"/>
    </location>
</feature>
<feature type="compositionally biased region" description="Basic and acidic residues" evidence="1">
    <location>
        <begin position="204"/>
        <end position="216"/>
    </location>
</feature>
<evidence type="ECO:0008006" key="5">
    <source>
        <dbReference type="Google" id="ProtNLM"/>
    </source>
</evidence>
<sequence>MQVRNVISSIFRRWYILLVGLALTAAGCFVLQSSTPNTYKAQASLVLLPSVQSVGERGNPYLGLGGMNEALDILTRKMSSEEFKEKIRLETGTDTYTAAPDRGTSGAILVITASSDASDQTMKILGTVVDQVPVALNELQDVLGVPDASRISVMKLLEDRTAIPEAKARTQMLLVAGAGGAALTLITTVLLDSLLLRRRTKRLEKREATDPADSPKRMGKPSKRRKTGMADGEQTTPDTAGEETLPALVTVGDRPAPDLESDDQATAATTLHTTQRPG</sequence>
<keyword evidence="2" id="KW-0472">Membrane</keyword>
<name>A0AAX3ENX9_PAEUR</name>
<dbReference type="GeneID" id="79885291"/>
<dbReference type="RefSeq" id="WP_069694419.1">
    <property type="nucleotide sequence ID" value="NZ_CP014574.1"/>
</dbReference>
<evidence type="ECO:0000256" key="1">
    <source>
        <dbReference type="SAM" id="MobiDB-lite"/>
    </source>
</evidence>
<dbReference type="AlphaFoldDB" id="A0AAX3ENX9"/>
<protein>
    <recommendedName>
        <fullName evidence="5">Capsular polysaccharide biosynthesis protein</fullName>
    </recommendedName>
</protein>
<evidence type="ECO:0000313" key="4">
    <source>
        <dbReference type="Proteomes" id="UP001163293"/>
    </source>
</evidence>